<gene>
    <name evidence="1" type="ORF">LTS18_006772</name>
</gene>
<comment type="caution">
    <text evidence="1">The sequence shown here is derived from an EMBL/GenBank/DDBJ whole genome shotgun (WGS) entry which is preliminary data.</text>
</comment>
<feature type="non-terminal residue" evidence="1">
    <location>
        <position position="169"/>
    </location>
</feature>
<dbReference type="EMBL" id="JAWDJW010007992">
    <property type="protein sequence ID" value="KAK3061213.1"/>
    <property type="molecule type" value="Genomic_DNA"/>
</dbReference>
<reference evidence="1" key="1">
    <citation type="submission" date="2024-09" db="EMBL/GenBank/DDBJ databases">
        <title>Black Yeasts Isolated from many extreme environments.</title>
        <authorList>
            <person name="Coleine C."/>
            <person name="Stajich J.E."/>
            <person name="Selbmann L."/>
        </authorList>
    </citation>
    <scope>NUCLEOTIDE SEQUENCE</scope>
    <source>
        <strain evidence="1">CCFEE 5737</strain>
    </source>
</reference>
<protein>
    <submittedName>
        <fullName evidence="1">Uncharacterized protein</fullName>
    </submittedName>
</protein>
<organism evidence="1 2">
    <name type="scientific">Coniosporium uncinatum</name>
    <dbReference type="NCBI Taxonomy" id="93489"/>
    <lineage>
        <taxon>Eukaryota</taxon>
        <taxon>Fungi</taxon>
        <taxon>Dikarya</taxon>
        <taxon>Ascomycota</taxon>
        <taxon>Pezizomycotina</taxon>
        <taxon>Dothideomycetes</taxon>
        <taxon>Dothideomycetes incertae sedis</taxon>
        <taxon>Coniosporium</taxon>
    </lineage>
</organism>
<sequence>MFGFLTNLFTTMVAVLLPAFAAFKALRTANVPQMTAWLTYFVVFAMVREVEIFFDFITRWIPFFNWAALLLHIYLMLPGDQGATLIYKNYVNPTFMKYETDIENFITKVHDISVKYFRQFPEMALKWLKAMLTGQQPPPPPPPPRNTNWTQQFLASYAPQNMHNIDPAA</sequence>
<proteinExistence type="predicted"/>
<evidence type="ECO:0000313" key="2">
    <source>
        <dbReference type="Proteomes" id="UP001186974"/>
    </source>
</evidence>
<accession>A0ACC3D3B3</accession>
<name>A0ACC3D3B3_9PEZI</name>
<dbReference type="Proteomes" id="UP001186974">
    <property type="component" value="Unassembled WGS sequence"/>
</dbReference>
<evidence type="ECO:0000313" key="1">
    <source>
        <dbReference type="EMBL" id="KAK3061213.1"/>
    </source>
</evidence>
<keyword evidence="2" id="KW-1185">Reference proteome</keyword>